<evidence type="ECO:0000313" key="2">
    <source>
        <dbReference type="WBParaSite" id="JU765_v2.g10135.t2"/>
    </source>
</evidence>
<dbReference type="WBParaSite" id="JU765_v2.g10135.t2">
    <property type="protein sequence ID" value="JU765_v2.g10135.t2"/>
    <property type="gene ID" value="JU765_v2.g10135"/>
</dbReference>
<name>A0AC34PUU7_9BILA</name>
<accession>A0AC34PUU7</accession>
<organism evidence="1 2">
    <name type="scientific">Panagrolaimus sp. JU765</name>
    <dbReference type="NCBI Taxonomy" id="591449"/>
    <lineage>
        <taxon>Eukaryota</taxon>
        <taxon>Metazoa</taxon>
        <taxon>Ecdysozoa</taxon>
        <taxon>Nematoda</taxon>
        <taxon>Chromadorea</taxon>
        <taxon>Rhabditida</taxon>
        <taxon>Tylenchina</taxon>
        <taxon>Panagrolaimomorpha</taxon>
        <taxon>Panagrolaimoidea</taxon>
        <taxon>Panagrolaimidae</taxon>
        <taxon>Panagrolaimus</taxon>
    </lineage>
</organism>
<evidence type="ECO:0000313" key="1">
    <source>
        <dbReference type="Proteomes" id="UP000887576"/>
    </source>
</evidence>
<protein>
    <submittedName>
        <fullName evidence="2">EF-hand domain-containing protein</fullName>
    </submittedName>
</protein>
<sequence>MFGLRHDSIPNVGKDGRRNTVFQTIHTELLPVAVGLVHNLYKRRCATVPKDEVDNPPVQFYRPKSLSTICELTKFSRREIQIIYRSFKQGCPNGIVTLSKFQEILSQIFPRGNPKRYAEYVFKTFDRDCNEQINFEEFVTGLSIITRGSIDEKIDWIFRLYDVNKRGIIGQPELLMVTQSIYELLGKNVEPPISRRSIIDHVLDVHRKMCRNGQSYIDREEFIRMCKADEQLCDSLVLFDTIL</sequence>
<dbReference type="Proteomes" id="UP000887576">
    <property type="component" value="Unplaced"/>
</dbReference>
<reference evidence="2" key="1">
    <citation type="submission" date="2022-11" db="UniProtKB">
        <authorList>
            <consortium name="WormBaseParasite"/>
        </authorList>
    </citation>
    <scope>IDENTIFICATION</scope>
</reference>
<proteinExistence type="predicted"/>